<organism evidence="1 2">
    <name type="scientific">Mesorhabditis spiculigera</name>
    <dbReference type="NCBI Taxonomy" id="96644"/>
    <lineage>
        <taxon>Eukaryota</taxon>
        <taxon>Metazoa</taxon>
        <taxon>Ecdysozoa</taxon>
        <taxon>Nematoda</taxon>
        <taxon>Chromadorea</taxon>
        <taxon>Rhabditida</taxon>
        <taxon>Rhabditina</taxon>
        <taxon>Rhabditomorpha</taxon>
        <taxon>Rhabditoidea</taxon>
        <taxon>Rhabditidae</taxon>
        <taxon>Mesorhabditinae</taxon>
        <taxon>Mesorhabditis</taxon>
    </lineage>
</organism>
<feature type="non-terminal residue" evidence="1">
    <location>
        <position position="209"/>
    </location>
</feature>
<gene>
    <name evidence="1" type="ORF">MSPICULIGERA_LOCUS1694</name>
</gene>
<protein>
    <submittedName>
        <fullName evidence="1">Uncharacterized protein</fullName>
    </submittedName>
</protein>
<dbReference type="EMBL" id="CATQJA010000517">
    <property type="protein sequence ID" value="CAJ0560970.1"/>
    <property type="molecule type" value="Genomic_DNA"/>
</dbReference>
<evidence type="ECO:0000313" key="1">
    <source>
        <dbReference type="EMBL" id="CAJ0560970.1"/>
    </source>
</evidence>
<keyword evidence="2" id="KW-1185">Reference proteome</keyword>
<dbReference type="Proteomes" id="UP001177023">
    <property type="component" value="Unassembled WGS sequence"/>
</dbReference>
<sequence length="209" mass="23376">MSEQLKDPLKYYKDLANLYKLELECYKERVRICGAACPIDSDVRKMVAYLGAYSDHMVIEHEELKKAAIVLVGAVQAAQDDGLPAISENTDLYEYLGMGQNFDDVTMPCLLEFQQMLGHEFFDPNRYLQNPEPVGAFGGLFDGTMGLGFSSNLVVGQARHREVDPLASIISGISNMFNPKVPVKSDPKKLRKVIAYMIQKAQEKNMNST</sequence>
<evidence type="ECO:0000313" key="2">
    <source>
        <dbReference type="Proteomes" id="UP001177023"/>
    </source>
</evidence>
<accession>A0AA36C5Z3</accession>
<dbReference type="AlphaFoldDB" id="A0AA36C5Z3"/>
<comment type="caution">
    <text evidence="1">The sequence shown here is derived from an EMBL/GenBank/DDBJ whole genome shotgun (WGS) entry which is preliminary data.</text>
</comment>
<reference evidence="1" key="1">
    <citation type="submission" date="2023-06" db="EMBL/GenBank/DDBJ databases">
        <authorList>
            <person name="Delattre M."/>
        </authorList>
    </citation>
    <scope>NUCLEOTIDE SEQUENCE</scope>
    <source>
        <strain evidence="1">AF72</strain>
    </source>
</reference>
<proteinExistence type="predicted"/>
<name>A0AA36C5Z3_9BILA</name>